<feature type="region of interest" description="Disordered" evidence="1">
    <location>
        <begin position="270"/>
        <end position="318"/>
    </location>
</feature>
<comment type="caution">
    <text evidence="3">The sequence shown here is derived from an EMBL/GenBank/DDBJ whole genome shotgun (WGS) entry which is preliminary data.</text>
</comment>
<evidence type="ECO:0000313" key="3">
    <source>
        <dbReference type="EMBL" id="POM66879.1"/>
    </source>
</evidence>
<dbReference type="Gene3D" id="1.20.1390.10">
    <property type="entry name" value="PWI domain"/>
    <property type="match status" value="1"/>
</dbReference>
<accession>A0A2P4XMZ6</accession>
<gene>
    <name evidence="3" type="ORF">PHPALM_17186</name>
</gene>
<reference evidence="3 4" key="1">
    <citation type="journal article" date="2017" name="Genome Biol. Evol.">
        <title>Phytophthora megakarya and P. palmivora, closely related causal agents of cacao black pod rot, underwent increases in genome sizes and gene numbers by different mechanisms.</title>
        <authorList>
            <person name="Ali S.S."/>
            <person name="Shao J."/>
            <person name="Lary D.J."/>
            <person name="Kronmiller B."/>
            <person name="Shen D."/>
            <person name="Strem M.D."/>
            <person name="Amoako-Attah I."/>
            <person name="Akrofi A.Y."/>
            <person name="Begoude B.A."/>
            <person name="Ten Hoopen G.M."/>
            <person name="Coulibaly K."/>
            <person name="Kebe B.I."/>
            <person name="Melnick R.L."/>
            <person name="Guiltinan M.J."/>
            <person name="Tyler B.M."/>
            <person name="Meinhardt L.W."/>
            <person name="Bailey B.A."/>
        </authorList>
    </citation>
    <scope>NUCLEOTIDE SEQUENCE [LARGE SCALE GENOMIC DNA]</scope>
    <source>
        <strain evidence="4">sbr112.9</strain>
    </source>
</reference>
<evidence type="ECO:0000259" key="2">
    <source>
        <dbReference type="PROSITE" id="PS50882"/>
    </source>
</evidence>
<dbReference type="GO" id="GO:0005737">
    <property type="term" value="C:cytoplasm"/>
    <property type="evidence" value="ECO:0007669"/>
    <property type="project" value="TreeGrafter"/>
</dbReference>
<dbReference type="PANTHER" id="PTHR12357:SF89">
    <property type="entry name" value="YTH DOMAIN-CONTAINING FAMILY PROTEIN"/>
    <property type="match status" value="1"/>
</dbReference>
<sequence length="529" mass="60136">MESDDLEPLIMQLRHGQHVSQVGGVVDDRLVVDSGDFYEDVELQSLVEAETKEQAGSDNQEGVITAVQKTATSAGEFYVQVQAWQRIPRAYATMEDNERELVTSSALRRWLNAELSRPGVLPSGDPLDEELVEYVAGLLDHPDFCQPDLLVLELHEFLGTSVTKFVLALWKFMIVEIGLHSVFVMEKSGVDNKIQVSSVVRNPKPTHLEKVSTNAQSSDATAERDYKRRRASYRGKVGTKTGQAAFREMIQKHMVGLSLETDRELVLGGGFRDEDDSGKTQRIRMMSSTTHKKRRPKLAPRYTQQPNESKEDEQDGKRSLSLQQAELVHEVFTSATCRCFVLKCFSEANFHKSLKYGIWSTTTLHNALLDQVFKSDLTAVRPVLFFFSVCGTKHFNGVARMTSGVRTDAQFQLWEKLKYEGYFHVEWLLVKDVPNYVFTGVKMSNTPTKKSITSCRDCEEVLFEEANEFLSIFTEFDSRSSAWDDFAHYDQLQEQIECKRELTFPEGADKTDLELYLAPLRQEERGTIS</sequence>
<dbReference type="GO" id="GO:0061157">
    <property type="term" value="P:mRNA destabilization"/>
    <property type="evidence" value="ECO:0007669"/>
    <property type="project" value="TreeGrafter"/>
</dbReference>
<organism evidence="3 4">
    <name type="scientific">Phytophthora palmivora</name>
    <dbReference type="NCBI Taxonomy" id="4796"/>
    <lineage>
        <taxon>Eukaryota</taxon>
        <taxon>Sar</taxon>
        <taxon>Stramenopiles</taxon>
        <taxon>Oomycota</taxon>
        <taxon>Peronosporomycetes</taxon>
        <taxon>Peronosporales</taxon>
        <taxon>Peronosporaceae</taxon>
        <taxon>Phytophthora</taxon>
    </lineage>
</organism>
<dbReference type="Gene3D" id="3.10.590.10">
    <property type="entry name" value="ph1033 like domains"/>
    <property type="match status" value="1"/>
</dbReference>
<dbReference type="InterPro" id="IPR045168">
    <property type="entry name" value="YTH_prot"/>
</dbReference>
<evidence type="ECO:0000256" key="1">
    <source>
        <dbReference type="SAM" id="MobiDB-lite"/>
    </source>
</evidence>
<dbReference type="InterPro" id="IPR002483">
    <property type="entry name" value="PWI_dom"/>
</dbReference>
<dbReference type="AlphaFoldDB" id="A0A2P4XMZ6"/>
<proteinExistence type="predicted"/>
<dbReference type="InterPro" id="IPR007275">
    <property type="entry name" value="YTH_domain"/>
</dbReference>
<name>A0A2P4XMZ6_9STRA</name>
<dbReference type="EMBL" id="NCKW01009512">
    <property type="protein sequence ID" value="POM66879.1"/>
    <property type="molecule type" value="Genomic_DNA"/>
</dbReference>
<keyword evidence="4" id="KW-1185">Reference proteome</keyword>
<feature type="domain" description="YTH" evidence="2">
    <location>
        <begin position="337"/>
        <end position="473"/>
    </location>
</feature>
<dbReference type="CDD" id="cd21134">
    <property type="entry name" value="YTH"/>
    <property type="match status" value="1"/>
</dbReference>
<dbReference type="PANTHER" id="PTHR12357">
    <property type="entry name" value="YTH YT521-B HOMOLOGY DOMAIN-CONTAINING"/>
    <property type="match status" value="1"/>
</dbReference>
<dbReference type="GO" id="GO:0003729">
    <property type="term" value="F:mRNA binding"/>
    <property type="evidence" value="ECO:0007669"/>
    <property type="project" value="TreeGrafter"/>
</dbReference>
<dbReference type="Proteomes" id="UP000237271">
    <property type="component" value="Unassembled WGS sequence"/>
</dbReference>
<dbReference type="Pfam" id="PF04146">
    <property type="entry name" value="YTH"/>
    <property type="match status" value="1"/>
</dbReference>
<evidence type="ECO:0000313" key="4">
    <source>
        <dbReference type="Proteomes" id="UP000237271"/>
    </source>
</evidence>
<dbReference type="Pfam" id="PF01480">
    <property type="entry name" value="PWI"/>
    <property type="match status" value="1"/>
</dbReference>
<dbReference type="PROSITE" id="PS50882">
    <property type="entry name" value="YTH"/>
    <property type="match status" value="1"/>
</dbReference>
<dbReference type="OrthoDB" id="306690at2759"/>
<protein>
    <recommendedName>
        <fullName evidence="2">YTH domain-containing protein</fullName>
    </recommendedName>
</protein>
<feature type="region of interest" description="Disordered" evidence="1">
    <location>
        <begin position="212"/>
        <end position="238"/>
    </location>
</feature>